<sequence length="273" mass="31613">MFLLPLLWKGAAMLASVIVAMQYSGLTVDILGSKFNFQATLGSSTEWFQRTLDWPFWPSVISGGDVLHVKANRFQDMPYVPIPIIDPHLVLPLGHGIMCFKDDEGEEPPLIEYDWFDFDVEGIVRGPVALPMLEPVEHVPVPLVYYLRRTSIGLLGYDPAPTPLHGLCVLIFIFNNIGTAVFITLIWRMRQEERREAREYWRNHRSNLFPLFYQLVGPRYGTEFWAEHRDLAAPRRPDFPALYREPETWWGKLVEYFTPETVPPIPPEDLPFR</sequence>
<evidence type="ECO:0000313" key="2">
    <source>
        <dbReference type="EMBL" id="KZT70934.1"/>
    </source>
</evidence>
<gene>
    <name evidence="2" type="ORF">DAEQUDRAFT_764179</name>
</gene>
<proteinExistence type="predicted"/>
<dbReference type="AlphaFoldDB" id="A0A165RM12"/>
<keyword evidence="1" id="KW-0812">Transmembrane</keyword>
<accession>A0A165RM12</accession>
<feature type="transmembrane region" description="Helical" evidence="1">
    <location>
        <begin position="164"/>
        <end position="187"/>
    </location>
</feature>
<name>A0A165RM12_9APHY</name>
<dbReference type="EMBL" id="KV429048">
    <property type="protein sequence ID" value="KZT70934.1"/>
    <property type="molecule type" value="Genomic_DNA"/>
</dbReference>
<dbReference type="Proteomes" id="UP000076727">
    <property type="component" value="Unassembled WGS sequence"/>
</dbReference>
<evidence type="ECO:0000256" key="1">
    <source>
        <dbReference type="SAM" id="Phobius"/>
    </source>
</evidence>
<keyword evidence="3" id="KW-1185">Reference proteome</keyword>
<reference evidence="2 3" key="1">
    <citation type="journal article" date="2016" name="Mol. Biol. Evol.">
        <title>Comparative Genomics of Early-Diverging Mushroom-Forming Fungi Provides Insights into the Origins of Lignocellulose Decay Capabilities.</title>
        <authorList>
            <person name="Nagy L.G."/>
            <person name="Riley R."/>
            <person name="Tritt A."/>
            <person name="Adam C."/>
            <person name="Daum C."/>
            <person name="Floudas D."/>
            <person name="Sun H."/>
            <person name="Yadav J.S."/>
            <person name="Pangilinan J."/>
            <person name="Larsson K.H."/>
            <person name="Matsuura K."/>
            <person name="Barry K."/>
            <person name="Labutti K."/>
            <person name="Kuo R."/>
            <person name="Ohm R.A."/>
            <person name="Bhattacharya S.S."/>
            <person name="Shirouzu T."/>
            <person name="Yoshinaga Y."/>
            <person name="Martin F.M."/>
            <person name="Grigoriev I.V."/>
            <person name="Hibbett D.S."/>
        </authorList>
    </citation>
    <scope>NUCLEOTIDE SEQUENCE [LARGE SCALE GENOMIC DNA]</scope>
    <source>
        <strain evidence="2 3">L-15889</strain>
    </source>
</reference>
<organism evidence="2 3">
    <name type="scientific">Daedalea quercina L-15889</name>
    <dbReference type="NCBI Taxonomy" id="1314783"/>
    <lineage>
        <taxon>Eukaryota</taxon>
        <taxon>Fungi</taxon>
        <taxon>Dikarya</taxon>
        <taxon>Basidiomycota</taxon>
        <taxon>Agaricomycotina</taxon>
        <taxon>Agaricomycetes</taxon>
        <taxon>Polyporales</taxon>
        <taxon>Fomitopsis</taxon>
    </lineage>
</organism>
<protein>
    <submittedName>
        <fullName evidence="2">Uncharacterized protein</fullName>
    </submittedName>
</protein>
<keyword evidence="1" id="KW-0472">Membrane</keyword>
<keyword evidence="1" id="KW-1133">Transmembrane helix</keyword>
<dbReference type="OrthoDB" id="2814748at2759"/>
<evidence type="ECO:0000313" key="3">
    <source>
        <dbReference type="Proteomes" id="UP000076727"/>
    </source>
</evidence>